<sequence>MSTLKNSVQLMGHLGQDPEVVNLESGKKLVKFSIATNEFYYDGSGEKVTNTYWHNIVAWGKTASFIETYVKKGQEVLLRGKLAPRSYENKDGDKRYITEINCSEIVTTSQKA</sequence>
<dbReference type="PANTHER" id="PTHR10302:SF0">
    <property type="entry name" value="SINGLE-STRANDED DNA-BINDING PROTEIN, MITOCHONDRIAL"/>
    <property type="match status" value="1"/>
</dbReference>
<organism evidence="4 5">
    <name type="scientific">Psychroflexus aurantiacus</name>
    <dbReference type="NCBI Taxonomy" id="2709310"/>
    <lineage>
        <taxon>Bacteria</taxon>
        <taxon>Pseudomonadati</taxon>
        <taxon>Bacteroidota</taxon>
        <taxon>Flavobacteriia</taxon>
        <taxon>Flavobacteriales</taxon>
        <taxon>Flavobacteriaceae</taxon>
        <taxon>Psychroflexus</taxon>
    </lineage>
</organism>
<dbReference type="AlphaFoldDB" id="A0A6B3RB40"/>
<reference evidence="4 5" key="1">
    <citation type="submission" date="2020-02" db="EMBL/GenBank/DDBJ databases">
        <title>Flavobacteriaceae Psychroflexus bacterium YR1-1, complete genome.</title>
        <authorList>
            <person name="Li Y."/>
            <person name="Wu S."/>
        </authorList>
    </citation>
    <scope>NUCLEOTIDE SEQUENCE [LARGE SCALE GENOMIC DNA]</scope>
    <source>
        <strain evidence="4 5">YR1-1</strain>
    </source>
</reference>
<keyword evidence="1 2" id="KW-0238">DNA-binding</keyword>
<proteinExistence type="inferred from homology"/>
<evidence type="ECO:0000313" key="5">
    <source>
        <dbReference type="Proteomes" id="UP000478505"/>
    </source>
</evidence>
<name>A0A6B3RB40_9FLAO</name>
<accession>A0A6B3RB40</accession>
<dbReference type="GO" id="GO:0003697">
    <property type="term" value="F:single-stranded DNA binding"/>
    <property type="evidence" value="ECO:0007669"/>
    <property type="project" value="UniProtKB-UniRule"/>
</dbReference>
<dbReference type="PROSITE" id="PS50935">
    <property type="entry name" value="SSB"/>
    <property type="match status" value="1"/>
</dbReference>
<dbReference type="InterPro" id="IPR000424">
    <property type="entry name" value="Primosome_PriB/ssb"/>
</dbReference>
<dbReference type="NCBIfam" id="TIGR00621">
    <property type="entry name" value="ssb"/>
    <property type="match status" value="1"/>
</dbReference>
<dbReference type="InterPro" id="IPR011344">
    <property type="entry name" value="ssDNA-bd"/>
</dbReference>
<comment type="caution">
    <text evidence="4">The sequence shown here is derived from an EMBL/GenBank/DDBJ whole genome shotgun (WGS) entry which is preliminary data.</text>
</comment>
<evidence type="ECO:0000256" key="2">
    <source>
        <dbReference type="HAMAP-Rule" id="MF_00984"/>
    </source>
</evidence>
<dbReference type="HAMAP" id="MF_00984">
    <property type="entry name" value="SSB"/>
    <property type="match status" value="1"/>
</dbReference>
<dbReference type="PIRSF" id="PIRSF002070">
    <property type="entry name" value="SSB"/>
    <property type="match status" value="1"/>
</dbReference>
<gene>
    <name evidence="4" type="ORF">G3567_11360</name>
</gene>
<dbReference type="SUPFAM" id="SSF50249">
    <property type="entry name" value="Nucleic acid-binding proteins"/>
    <property type="match status" value="1"/>
</dbReference>
<evidence type="ECO:0000256" key="3">
    <source>
        <dbReference type="PIRNR" id="PIRNR002070"/>
    </source>
</evidence>
<dbReference type="InterPro" id="IPR012340">
    <property type="entry name" value="NA-bd_OB-fold"/>
</dbReference>
<dbReference type="PANTHER" id="PTHR10302">
    <property type="entry name" value="SINGLE-STRANDED DNA-BINDING PROTEIN"/>
    <property type="match status" value="1"/>
</dbReference>
<evidence type="ECO:0000256" key="1">
    <source>
        <dbReference type="ARBA" id="ARBA00023125"/>
    </source>
</evidence>
<dbReference type="GO" id="GO:0006260">
    <property type="term" value="P:DNA replication"/>
    <property type="evidence" value="ECO:0007669"/>
    <property type="project" value="InterPro"/>
</dbReference>
<dbReference type="Pfam" id="PF00436">
    <property type="entry name" value="SSB"/>
    <property type="match status" value="1"/>
</dbReference>
<evidence type="ECO:0000313" key="4">
    <source>
        <dbReference type="EMBL" id="NEV94741.1"/>
    </source>
</evidence>
<protein>
    <recommendedName>
        <fullName evidence="2 3">Single-stranded DNA-binding protein</fullName>
        <shortName evidence="2">SSB</shortName>
    </recommendedName>
</protein>
<dbReference type="Proteomes" id="UP000478505">
    <property type="component" value="Unassembled WGS sequence"/>
</dbReference>
<keyword evidence="5" id="KW-1185">Reference proteome</keyword>
<dbReference type="Gene3D" id="2.40.50.140">
    <property type="entry name" value="Nucleic acid-binding proteins"/>
    <property type="match status" value="1"/>
</dbReference>
<dbReference type="CDD" id="cd04496">
    <property type="entry name" value="SSB_OBF"/>
    <property type="match status" value="1"/>
</dbReference>
<comment type="caution">
    <text evidence="2">Lacks conserved residue(s) required for the propagation of feature annotation.</text>
</comment>
<dbReference type="EMBL" id="JAAIKD010000006">
    <property type="protein sequence ID" value="NEV94741.1"/>
    <property type="molecule type" value="Genomic_DNA"/>
</dbReference>
<comment type="subunit">
    <text evidence="2">Homotetramer.</text>
</comment>
<dbReference type="GO" id="GO:0009295">
    <property type="term" value="C:nucleoid"/>
    <property type="evidence" value="ECO:0007669"/>
    <property type="project" value="TreeGrafter"/>
</dbReference>
<dbReference type="RefSeq" id="WP_164005449.1">
    <property type="nucleotide sequence ID" value="NZ_JAAIKD010000006.1"/>
</dbReference>